<feature type="chain" id="PRO_5019513545" evidence="1">
    <location>
        <begin position="24"/>
        <end position="309"/>
    </location>
</feature>
<reference evidence="2 3" key="1">
    <citation type="submission" date="2017-06" db="EMBL/GenBank/DDBJ databases">
        <title>Comparative genomic analysis of Ambrosia Fusariam Clade fungi.</title>
        <authorList>
            <person name="Stajich J.E."/>
            <person name="Carrillo J."/>
            <person name="Kijimoto T."/>
            <person name="Eskalen A."/>
            <person name="O'Donnell K."/>
            <person name="Kasson M."/>
        </authorList>
    </citation>
    <scope>NUCLEOTIDE SEQUENCE [LARGE SCALE GENOMIC DNA]</scope>
    <source>
        <strain evidence="2 3">NRRL62579</strain>
    </source>
</reference>
<keyword evidence="3" id="KW-1185">Reference proteome</keyword>
<evidence type="ECO:0000313" key="2">
    <source>
        <dbReference type="EMBL" id="RSM14252.1"/>
    </source>
</evidence>
<feature type="signal peptide" evidence="1">
    <location>
        <begin position="1"/>
        <end position="23"/>
    </location>
</feature>
<accession>A0A428UJ46</accession>
<keyword evidence="1" id="KW-0732">Signal</keyword>
<dbReference type="STRING" id="1325735.A0A428UJ46"/>
<name>A0A428UJ46_9HYPO</name>
<dbReference type="AlphaFoldDB" id="A0A428UJ46"/>
<gene>
    <name evidence="2" type="ORF">CEP52_001500</name>
</gene>
<protein>
    <submittedName>
        <fullName evidence="2">Uncharacterized protein</fullName>
    </submittedName>
</protein>
<sequence length="309" mass="33950">MGFSRNLLLAIAASTYFTQTTLARDDDDCSAVIEEIRQRKLFFNSTMTTDFTPSPGLPWVFTLGFSDWREEGVKWRPYDTAQHIETFLSIPNAIAKSERANETRVCIYMMEGQNATANDGNESGHSCNGVLSDECQKALRSIKGPTDDSRCPDPPDSVKKACNQDLYPSFGKVQVFNNTNCSTSTLPGIGLPGGYRSFPHVGTTLFPADSPTDSYKQYSLRIRQPIPFLLTMEFHNETLRTTTELLCVAPTELAKDSREPEGDFPPSAAAGLDTKGGVFVGCGGVVRDGTVVYIGKEGYESAMPFTRRS</sequence>
<proteinExistence type="predicted"/>
<dbReference type="EMBL" id="NKCK01000007">
    <property type="protein sequence ID" value="RSM14252.1"/>
    <property type="molecule type" value="Genomic_DNA"/>
</dbReference>
<evidence type="ECO:0000313" key="3">
    <source>
        <dbReference type="Proteomes" id="UP000287144"/>
    </source>
</evidence>
<dbReference type="Proteomes" id="UP000287144">
    <property type="component" value="Unassembled WGS sequence"/>
</dbReference>
<evidence type="ECO:0000256" key="1">
    <source>
        <dbReference type="SAM" id="SignalP"/>
    </source>
</evidence>
<comment type="caution">
    <text evidence="2">The sequence shown here is derived from an EMBL/GenBank/DDBJ whole genome shotgun (WGS) entry which is preliminary data.</text>
</comment>
<organism evidence="2 3">
    <name type="scientific">Fusarium oligoseptatum</name>
    <dbReference type="NCBI Taxonomy" id="2604345"/>
    <lineage>
        <taxon>Eukaryota</taxon>
        <taxon>Fungi</taxon>
        <taxon>Dikarya</taxon>
        <taxon>Ascomycota</taxon>
        <taxon>Pezizomycotina</taxon>
        <taxon>Sordariomycetes</taxon>
        <taxon>Hypocreomycetidae</taxon>
        <taxon>Hypocreales</taxon>
        <taxon>Nectriaceae</taxon>
        <taxon>Fusarium</taxon>
        <taxon>Fusarium solani species complex</taxon>
    </lineage>
</organism>